<dbReference type="EMBL" id="JAENBP010000002">
    <property type="protein sequence ID" value="MBJ8349491.1"/>
    <property type="molecule type" value="Genomic_DNA"/>
</dbReference>
<dbReference type="RefSeq" id="WP_199567415.1">
    <property type="nucleotide sequence ID" value="NZ_JAENBP010000002.1"/>
</dbReference>
<organism evidence="2 3">
    <name type="scientific">Streptococcus zalophi</name>
    <dbReference type="NCBI Taxonomy" id="640031"/>
    <lineage>
        <taxon>Bacteria</taxon>
        <taxon>Bacillati</taxon>
        <taxon>Bacillota</taxon>
        <taxon>Bacilli</taxon>
        <taxon>Lactobacillales</taxon>
        <taxon>Streptococcaceae</taxon>
        <taxon>Streptococcus</taxon>
    </lineage>
</organism>
<dbReference type="Proteomes" id="UP000644875">
    <property type="component" value="Unassembled WGS sequence"/>
</dbReference>
<reference evidence="2 3" key="1">
    <citation type="journal article" date="2021" name="Int. J. Syst. Evol. Microbiol.">
        <title>Streptococcus vicugnae sp. nov., isolated from faeces of alpacas (Vicugna pacos) and cattle (Bos taurus), Streptococcus zalophi sp. nov., and Streptococcus pacificus sp. nov., isolated from respiratory tract of California sea lions (Zalophus californianus).</title>
        <authorList>
            <person name="Volokhov D.V."/>
            <person name="Zagorodnyaya T.A."/>
            <person name="Shen Z."/>
            <person name="Blom J."/>
            <person name="Furtak V.A."/>
            <person name="Eisenberg T."/>
            <person name="Fan P."/>
            <person name="Jeong K.C."/>
            <person name="Gao Y."/>
            <person name="Zhang S."/>
            <person name="Amselle M."/>
        </authorList>
    </citation>
    <scope>NUCLEOTIDE SEQUENCE [LARGE SCALE GENOMIC DNA]</scope>
    <source>
        <strain evidence="3">CSL7508-lung</strain>
    </source>
</reference>
<dbReference type="AlphaFoldDB" id="A0A934P9N5"/>
<evidence type="ECO:0000259" key="1">
    <source>
        <dbReference type="Pfam" id="PF06889"/>
    </source>
</evidence>
<comment type="caution">
    <text evidence="2">The sequence shown here is derived from an EMBL/GenBank/DDBJ whole genome shotgun (WGS) entry which is preliminary data.</text>
</comment>
<evidence type="ECO:0000313" key="3">
    <source>
        <dbReference type="Proteomes" id="UP000644875"/>
    </source>
</evidence>
<proteinExistence type="predicted"/>
<accession>A0A934P9N5</accession>
<protein>
    <submittedName>
        <fullName evidence="2">DUF1266 domain-containing protein</fullName>
    </submittedName>
</protein>
<dbReference type="InterPro" id="IPR009677">
    <property type="entry name" value="DUF1266"/>
</dbReference>
<dbReference type="Pfam" id="PF06889">
    <property type="entry name" value="DUF1266"/>
    <property type="match status" value="1"/>
</dbReference>
<gene>
    <name evidence="2" type="ORF">JHK64_02435</name>
</gene>
<keyword evidence="3" id="KW-1185">Reference proteome</keyword>
<evidence type="ECO:0000313" key="2">
    <source>
        <dbReference type="EMBL" id="MBJ8349491.1"/>
    </source>
</evidence>
<feature type="domain" description="DUF1266" evidence="1">
    <location>
        <begin position="60"/>
        <end position="230"/>
    </location>
</feature>
<sequence length="236" mass="27216">MSFFSKLFQSKKYRKNPNPKILSAKKCTALSIGAIIAEQNSCYYDSLETGLKLGEIKIKLADYFDIVDRESAVEILDWLKERGHRLSFDAIKAFLAGLSPSLDERDLNDEEKEKNYYFIKNLQSSGEDLIKYGQLSSMNELNNVSILSWDMGRLILLSRFCYDANYIDEDEAWAYILDAYEKSRSQYLNWEELSRSYIIGRAMAGGEGVMLNGIIYIAKELLKDKNSPWLLYLLQN</sequence>
<name>A0A934P9N5_9STRE</name>